<comment type="caution">
    <text evidence="2">The sequence shown here is derived from an EMBL/GenBank/DDBJ whole genome shotgun (WGS) entry which is preliminary data.</text>
</comment>
<reference evidence="2 3" key="1">
    <citation type="submission" date="2024-09" db="EMBL/GenBank/DDBJ databases">
        <authorList>
            <person name="Sun Q."/>
            <person name="Mori K."/>
        </authorList>
    </citation>
    <scope>NUCLEOTIDE SEQUENCE [LARGE SCALE GENOMIC DNA]</scope>
    <source>
        <strain evidence="2 3">NCAIM B.02621</strain>
    </source>
</reference>
<feature type="domain" description="SGNH hydrolase-type esterase" evidence="1">
    <location>
        <begin position="57"/>
        <end position="240"/>
    </location>
</feature>
<dbReference type="Gene3D" id="3.40.50.1110">
    <property type="entry name" value="SGNH hydrolase"/>
    <property type="match status" value="1"/>
</dbReference>
<dbReference type="InterPro" id="IPR051532">
    <property type="entry name" value="Ester_Hydrolysis_Enzymes"/>
</dbReference>
<organism evidence="2 3">
    <name type="scientific">Brevundimonas balnearis</name>
    <dbReference type="NCBI Taxonomy" id="1572858"/>
    <lineage>
        <taxon>Bacteria</taxon>
        <taxon>Pseudomonadati</taxon>
        <taxon>Pseudomonadota</taxon>
        <taxon>Alphaproteobacteria</taxon>
        <taxon>Caulobacterales</taxon>
        <taxon>Caulobacteraceae</taxon>
        <taxon>Brevundimonas</taxon>
    </lineage>
</organism>
<evidence type="ECO:0000259" key="1">
    <source>
        <dbReference type="Pfam" id="PF13472"/>
    </source>
</evidence>
<evidence type="ECO:0000313" key="3">
    <source>
        <dbReference type="Proteomes" id="UP001589906"/>
    </source>
</evidence>
<dbReference type="EMBL" id="JBHLSW010000003">
    <property type="protein sequence ID" value="MFC0633024.1"/>
    <property type="molecule type" value="Genomic_DNA"/>
</dbReference>
<dbReference type="SUPFAM" id="SSF52266">
    <property type="entry name" value="SGNH hydrolase"/>
    <property type="match status" value="1"/>
</dbReference>
<gene>
    <name evidence="2" type="ORF">ACFFGE_03910</name>
</gene>
<dbReference type="InterPro" id="IPR036514">
    <property type="entry name" value="SGNH_hydro_sf"/>
</dbReference>
<name>A0ABV6R086_9CAUL</name>
<sequence length="257" mass="27111">MIAGAVMAAMLLGAPAQERPYQPLPSPVSATCPRGVCQPEALGGLARASGPLRIVQFGDSHTASGWLTEAYRRRLEADLGRPVELAAHAEVGATIGALSGRTPLLDLNAPRPDLIVIAYGTNDGFDDALDLGAFEDRLRGEIARAKAEAPAAAILILGAPEAMRGEGGGTCPDDPEGRWREPGLLPLVRDVQHRVAAETGVAFWDWRGRMGGACSAHRLTLGPEPLMRRDHVHFNEAGADWLGGLLAADIISAVRGR</sequence>
<dbReference type="Pfam" id="PF13472">
    <property type="entry name" value="Lipase_GDSL_2"/>
    <property type="match status" value="1"/>
</dbReference>
<evidence type="ECO:0000313" key="2">
    <source>
        <dbReference type="EMBL" id="MFC0633024.1"/>
    </source>
</evidence>
<dbReference type="InterPro" id="IPR013830">
    <property type="entry name" value="SGNH_hydro"/>
</dbReference>
<accession>A0ABV6R086</accession>
<dbReference type="Proteomes" id="UP001589906">
    <property type="component" value="Unassembled WGS sequence"/>
</dbReference>
<dbReference type="RefSeq" id="WP_376834490.1">
    <property type="nucleotide sequence ID" value="NZ_JBHLSW010000003.1"/>
</dbReference>
<keyword evidence="3" id="KW-1185">Reference proteome</keyword>
<protein>
    <submittedName>
        <fullName evidence="2">GDSL-type esterase/lipase family protein</fullName>
    </submittedName>
</protein>
<proteinExistence type="predicted"/>
<dbReference type="PANTHER" id="PTHR30383">
    <property type="entry name" value="THIOESTERASE 1/PROTEASE 1/LYSOPHOSPHOLIPASE L1"/>
    <property type="match status" value="1"/>
</dbReference>